<keyword evidence="2" id="KW-1185">Reference proteome</keyword>
<accession>A0ABD3RR80</accession>
<sequence length="298" mass="34325">MAKTAIREMRNHPMNGYKLYVRGDVQELSKRDESRMGGGGGVGVGGRDRYESLMNDDRLSRYKKDSAISTEWKRANDKDVDGGGEDWYDLKDDELREIEDIIQKRDAQRRVNNYKMSDQLRERLKEDYGVHLDDRLKLWWTETKHGGVPGVVSEIKGEGRWGSVKPWRQIPTDPASDALVDSGLVMRLLKKRDGARKRKDFVEADALLKRAHDSPGGGLGLRIHDESRTWRIWTDRPPPKKDGSPPGYEKLTPGEMCIKFVEENEPDKVNEMRALLAKFPGREWNIFKRLKGRYNIGE</sequence>
<comment type="caution">
    <text evidence="1">The sequence shown here is derived from an EMBL/GenBank/DDBJ whole genome shotgun (WGS) entry which is preliminary data.</text>
</comment>
<evidence type="ECO:0000313" key="1">
    <source>
        <dbReference type="EMBL" id="KAL3815449.1"/>
    </source>
</evidence>
<protein>
    <submittedName>
        <fullName evidence="1">Uncharacterized protein</fullName>
    </submittedName>
</protein>
<organism evidence="1 2">
    <name type="scientific">Cyclostephanos tholiformis</name>
    <dbReference type="NCBI Taxonomy" id="382380"/>
    <lineage>
        <taxon>Eukaryota</taxon>
        <taxon>Sar</taxon>
        <taxon>Stramenopiles</taxon>
        <taxon>Ochrophyta</taxon>
        <taxon>Bacillariophyta</taxon>
        <taxon>Coscinodiscophyceae</taxon>
        <taxon>Thalassiosirophycidae</taxon>
        <taxon>Stephanodiscales</taxon>
        <taxon>Stephanodiscaceae</taxon>
        <taxon>Cyclostephanos</taxon>
    </lineage>
</organism>
<name>A0ABD3RR80_9STRA</name>
<dbReference type="Proteomes" id="UP001530377">
    <property type="component" value="Unassembled WGS sequence"/>
</dbReference>
<reference evidence="1 2" key="1">
    <citation type="submission" date="2024-10" db="EMBL/GenBank/DDBJ databases">
        <title>Updated reference genomes for cyclostephanoid diatoms.</title>
        <authorList>
            <person name="Roberts W.R."/>
            <person name="Alverson A.J."/>
        </authorList>
    </citation>
    <scope>NUCLEOTIDE SEQUENCE [LARGE SCALE GENOMIC DNA]</scope>
    <source>
        <strain evidence="1 2">AJA228-03</strain>
    </source>
</reference>
<proteinExistence type="predicted"/>
<gene>
    <name evidence="1" type="ORF">ACHAXA_009194</name>
</gene>
<dbReference type="EMBL" id="JALLPB020000199">
    <property type="protein sequence ID" value="KAL3815449.1"/>
    <property type="molecule type" value="Genomic_DNA"/>
</dbReference>
<evidence type="ECO:0000313" key="2">
    <source>
        <dbReference type="Proteomes" id="UP001530377"/>
    </source>
</evidence>
<dbReference type="AlphaFoldDB" id="A0ABD3RR80"/>